<dbReference type="Proteomes" id="UP000054937">
    <property type="component" value="Unassembled WGS sequence"/>
</dbReference>
<dbReference type="InterPro" id="IPR001563">
    <property type="entry name" value="Peptidase_S10"/>
</dbReference>
<keyword evidence="5 7" id="KW-0378">Hydrolase</keyword>
<dbReference type="OMA" id="QEPKEVW"/>
<reference evidence="8 9" key="1">
    <citation type="journal article" date="2015" name="Sci. Rep.">
        <title>Genome of the facultative scuticociliatosis pathogen Pseudocohnilembus persalinus provides insight into its virulence through horizontal gene transfer.</title>
        <authorList>
            <person name="Xiong J."/>
            <person name="Wang G."/>
            <person name="Cheng J."/>
            <person name="Tian M."/>
            <person name="Pan X."/>
            <person name="Warren A."/>
            <person name="Jiang C."/>
            <person name="Yuan D."/>
            <person name="Miao W."/>
        </authorList>
    </citation>
    <scope>NUCLEOTIDE SEQUENCE [LARGE SCALE GENOMIC DNA]</scope>
    <source>
        <strain evidence="8">36N120E</strain>
    </source>
</reference>
<evidence type="ECO:0000256" key="3">
    <source>
        <dbReference type="ARBA" id="ARBA00022670"/>
    </source>
</evidence>
<evidence type="ECO:0000313" key="9">
    <source>
        <dbReference type="Proteomes" id="UP000054937"/>
    </source>
</evidence>
<dbReference type="Gene3D" id="3.40.50.1820">
    <property type="entry name" value="alpha/beta hydrolase"/>
    <property type="match status" value="1"/>
</dbReference>
<sequence length="520" mass="58469">MSQISKLLLLVCLILATQAKLFTDRQIQILQEQNKSAFDFSKKVNIEIPETTCNVVDPTPILPKGMSASKFVTRSGFLKMGKGNSAFGFIFWGAMAADGEIDQLKNYPNLIWLQGGPGGSSQFGNFVEMGPIMVDGTKDFTYTYNPYSWNQNYNMIFIDNPIGTGLSYAESQDDLATTTQELADDFFKGLTSLYDDKNGCFNVLNIIENPLFISGESYAGKYVPNYANHILNQKNDNIIKKALLQGGIAVGDGFTDPKTIMNVLPGFGYNLSMLSQKQRDNAQRYADSGSEFLDNDQNQLASLAFNFVMTSLASNSGLQNPYDWADTMNEPDSFDLTAWLNNSAIKTDVFKFPEELEYSEQSLPVYRALGNDFMKTNVVGILEELLAKDFPVLYYNGQNDVIVCTPCTEKWLDQVNYSGQPSYGQKVFQLWNTTKSEEQYVAGYYKSADNLHFATVNQAGHMVPSDQPEAAYTLITQFVEYCLLRNQVESKQDLDKLGIFNIDNYHREQKENNIINEIYI</sequence>
<feature type="signal peptide" evidence="7">
    <location>
        <begin position="1"/>
        <end position="19"/>
    </location>
</feature>
<accession>A0A0V0R1X3</accession>
<evidence type="ECO:0000256" key="7">
    <source>
        <dbReference type="RuleBase" id="RU361156"/>
    </source>
</evidence>
<dbReference type="AlphaFoldDB" id="A0A0V0R1X3"/>
<protein>
    <recommendedName>
        <fullName evidence="7">Carboxypeptidase</fullName>
        <ecNumber evidence="7">3.4.16.-</ecNumber>
    </recommendedName>
</protein>
<dbReference type="SUPFAM" id="SSF53474">
    <property type="entry name" value="alpha/beta-Hydrolases"/>
    <property type="match status" value="1"/>
</dbReference>
<dbReference type="PROSITE" id="PS00131">
    <property type="entry name" value="CARBOXYPEPT_SER_SER"/>
    <property type="match status" value="1"/>
</dbReference>
<dbReference type="InterPro" id="IPR029058">
    <property type="entry name" value="AB_hydrolase_fold"/>
</dbReference>
<dbReference type="InterPro" id="IPR018202">
    <property type="entry name" value="Ser_caboxypep_ser_AS"/>
</dbReference>
<keyword evidence="2 7" id="KW-0121">Carboxypeptidase</keyword>
<gene>
    <name evidence="8" type="ORF">PPERSA_13011</name>
</gene>
<dbReference type="PROSITE" id="PS00560">
    <property type="entry name" value="CARBOXYPEPT_SER_HIS"/>
    <property type="match status" value="1"/>
</dbReference>
<evidence type="ECO:0000256" key="2">
    <source>
        <dbReference type="ARBA" id="ARBA00022645"/>
    </source>
</evidence>
<name>A0A0V0R1X3_PSEPJ</name>
<proteinExistence type="inferred from homology"/>
<comment type="similarity">
    <text evidence="1 7">Belongs to the peptidase S10 family.</text>
</comment>
<evidence type="ECO:0000256" key="4">
    <source>
        <dbReference type="ARBA" id="ARBA00022729"/>
    </source>
</evidence>
<keyword evidence="9" id="KW-1185">Reference proteome</keyword>
<dbReference type="GO" id="GO:0004185">
    <property type="term" value="F:serine-type carboxypeptidase activity"/>
    <property type="evidence" value="ECO:0007669"/>
    <property type="project" value="UniProtKB-UniRule"/>
</dbReference>
<dbReference type="EMBL" id="LDAU01000063">
    <property type="protein sequence ID" value="KRX08530.1"/>
    <property type="molecule type" value="Genomic_DNA"/>
</dbReference>
<dbReference type="InParanoid" id="A0A0V0R1X3"/>
<dbReference type="Pfam" id="PF00450">
    <property type="entry name" value="Peptidase_S10"/>
    <property type="match status" value="1"/>
</dbReference>
<dbReference type="PANTHER" id="PTHR11802">
    <property type="entry name" value="SERINE PROTEASE FAMILY S10 SERINE CARBOXYPEPTIDASE"/>
    <property type="match status" value="1"/>
</dbReference>
<keyword evidence="3 7" id="KW-0645">Protease</keyword>
<evidence type="ECO:0000256" key="5">
    <source>
        <dbReference type="ARBA" id="ARBA00022801"/>
    </source>
</evidence>
<dbReference type="GO" id="GO:0006508">
    <property type="term" value="P:proteolysis"/>
    <property type="evidence" value="ECO:0007669"/>
    <property type="project" value="UniProtKB-KW"/>
</dbReference>
<dbReference type="EC" id="3.4.16.-" evidence="7"/>
<keyword evidence="4 7" id="KW-0732">Signal</keyword>
<evidence type="ECO:0000313" key="8">
    <source>
        <dbReference type="EMBL" id="KRX08530.1"/>
    </source>
</evidence>
<dbReference type="OrthoDB" id="433625at2759"/>
<dbReference type="InterPro" id="IPR033124">
    <property type="entry name" value="Ser_caboxypep_his_AS"/>
</dbReference>
<dbReference type="PANTHER" id="PTHR11802:SF472">
    <property type="entry name" value="SERINE CARBOXYPEPTIDASE CPVL-RELATED"/>
    <property type="match status" value="1"/>
</dbReference>
<comment type="caution">
    <text evidence="8">The sequence shown here is derived from an EMBL/GenBank/DDBJ whole genome shotgun (WGS) entry which is preliminary data.</text>
</comment>
<dbReference type="PRINTS" id="PR00724">
    <property type="entry name" value="CRBOXYPTASEC"/>
</dbReference>
<evidence type="ECO:0000256" key="1">
    <source>
        <dbReference type="ARBA" id="ARBA00009431"/>
    </source>
</evidence>
<feature type="chain" id="PRO_5006773656" description="Carboxypeptidase" evidence="7">
    <location>
        <begin position="20"/>
        <end position="520"/>
    </location>
</feature>
<organism evidence="8 9">
    <name type="scientific">Pseudocohnilembus persalinus</name>
    <name type="common">Ciliate</name>
    <dbReference type="NCBI Taxonomy" id="266149"/>
    <lineage>
        <taxon>Eukaryota</taxon>
        <taxon>Sar</taxon>
        <taxon>Alveolata</taxon>
        <taxon>Ciliophora</taxon>
        <taxon>Intramacronucleata</taxon>
        <taxon>Oligohymenophorea</taxon>
        <taxon>Scuticociliatia</taxon>
        <taxon>Philasterida</taxon>
        <taxon>Pseudocohnilembidae</taxon>
        <taxon>Pseudocohnilembus</taxon>
    </lineage>
</organism>
<evidence type="ECO:0000256" key="6">
    <source>
        <dbReference type="ARBA" id="ARBA00023180"/>
    </source>
</evidence>
<keyword evidence="6" id="KW-0325">Glycoprotein</keyword>